<dbReference type="SUPFAM" id="SSF88713">
    <property type="entry name" value="Glycoside hydrolase/deacetylase"/>
    <property type="match status" value="1"/>
</dbReference>
<dbReference type="InterPro" id="IPR011330">
    <property type="entry name" value="Glyco_hydro/deAcase_b/a-brl"/>
</dbReference>
<evidence type="ECO:0000259" key="3">
    <source>
        <dbReference type="PROSITE" id="PS51677"/>
    </source>
</evidence>
<dbReference type="InterPro" id="IPR002509">
    <property type="entry name" value="NODB_dom"/>
</dbReference>
<dbReference type="PANTHER" id="PTHR34216:SF3">
    <property type="entry name" value="POLY-BETA-1,6-N-ACETYL-D-GLUCOSAMINE N-DEACETYLASE"/>
    <property type="match status" value="1"/>
</dbReference>
<dbReference type="PROSITE" id="PS51677">
    <property type="entry name" value="NODB"/>
    <property type="match status" value="1"/>
</dbReference>
<evidence type="ECO:0000256" key="2">
    <source>
        <dbReference type="ARBA" id="ARBA00022729"/>
    </source>
</evidence>
<dbReference type="GO" id="GO:0016810">
    <property type="term" value="F:hydrolase activity, acting on carbon-nitrogen (but not peptide) bonds"/>
    <property type="evidence" value="ECO:0007669"/>
    <property type="project" value="InterPro"/>
</dbReference>
<evidence type="ECO:0000256" key="1">
    <source>
        <dbReference type="ARBA" id="ARBA00004613"/>
    </source>
</evidence>
<comment type="caution">
    <text evidence="4">The sequence shown here is derived from an EMBL/GenBank/DDBJ whole genome shotgun (WGS) entry which is preliminary data.</text>
</comment>
<reference evidence="4 5" key="1">
    <citation type="journal article" date="2016" name="Nat. Commun.">
        <title>Thousands of microbial genomes shed light on interconnected biogeochemical processes in an aquifer system.</title>
        <authorList>
            <person name="Anantharaman K."/>
            <person name="Brown C.T."/>
            <person name="Hug L.A."/>
            <person name="Sharon I."/>
            <person name="Castelle C.J."/>
            <person name="Probst A.J."/>
            <person name="Thomas B.C."/>
            <person name="Singh A."/>
            <person name="Wilkins M.J."/>
            <person name="Karaoz U."/>
            <person name="Brodie E.L."/>
            <person name="Williams K.H."/>
            <person name="Hubbard S.S."/>
            <person name="Banfield J.F."/>
        </authorList>
    </citation>
    <scope>NUCLEOTIDE SEQUENCE [LARGE SCALE GENOMIC DNA]</scope>
</reference>
<name>A0A1F5FFK8_9BACT</name>
<dbReference type="STRING" id="1817816.A2Y64_08260"/>
<evidence type="ECO:0000313" key="5">
    <source>
        <dbReference type="Proteomes" id="UP000177187"/>
    </source>
</evidence>
<dbReference type="EMBL" id="MFAF01000036">
    <property type="protein sequence ID" value="OGD78429.1"/>
    <property type="molecule type" value="Genomic_DNA"/>
</dbReference>
<dbReference type="GO" id="GO:0005576">
    <property type="term" value="C:extracellular region"/>
    <property type="evidence" value="ECO:0007669"/>
    <property type="project" value="UniProtKB-SubCell"/>
</dbReference>
<sequence length="376" mass="42516">MPRYILITLTVISSLAAAGDLRPDYTSLDDYTRRTEFDPFASVALKPDLTSLTDYLTPEKFSFEANLRGEPSPGESAAVWEDISRALAAGESLVRREPIVWETLADYRPYEKVGQYRLLYDTARADDWADPRRERGERPKVSILMYHDIRDVSSYSTVITPWQFEEEVRWLTESGYSFITIGQLLDAVYSGGGDLPPRCVALTFDDGWSGVYRYAYPILKRYGATATLFLYTNYIGVGGRSITWDQYREMLANGFEIGSHTVSHCDLTNRGVWSGRGSKPPAGQGTYTQRLMHELVDSRLILEEHLGVPIRSLALPYGAYDDYVLKSALLAGYEGILTIKQGNTYVDADTNEIELRRWNVVPSMGLATFIERLDRE</sequence>
<dbReference type="CDD" id="cd10918">
    <property type="entry name" value="CE4_NodB_like_5s_6s"/>
    <property type="match status" value="1"/>
</dbReference>
<dbReference type="GO" id="GO:0005975">
    <property type="term" value="P:carbohydrate metabolic process"/>
    <property type="evidence" value="ECO:0007669"/>
    <property type="project" value="InterPro"/>
</dbReference>
<dbReference type="PANTHER" id="PTHR34216">
    <property type="match status" value="1"/>
</dbReference>
<protein>
    <recommendedName>
        <fullName evidence="3">NodB homology domain-containing protein</fullName>
    </recommendedName>
</protein>
<evidence type="ECO:0000313" key="4">
    <source>
        <dbReference type="EMBL" id="OGD78429.1"/>
    </source>
</evidence>
<keyword evidence="2" id="KW-0732">Signal</keyword>
<comment type="subcellular location">
    <subcellularLocation>
        <location evidence="1">Secreted</location>
    </subcellularLocation>
</comment>
<dbReference type="Gene3D" id="3.20.20.370">
    <property type="entry name" value="Glycoside hydrolase/deacetylase"/>
    <property type="match status" value="1"/>
</dbReference>
<feature type="domain" description="NodB homology" evidence="3">
    <location>
        <begin position="198"/>
        <end position="376"/>
    </location>
</feature>
<dbReference type="InterPro" id="IPR051398">
    <property type="entry name" value="Polysacch_Deacetylase"/>
</dbReference>
<proteinExistence type="predicted"/>
<dbReference type="Proteomes" id="UP000177187">
    <property type="component" value="Unassembled WGS sequence"/>
</dbReference>
<gene>
    <name evidence="4" type="ORF">A2Y64_08260</name>
</gene>
<accession>A0A1F5FFK8</accession>
<dbReference type="Pfam" id="PF01522">
    <property type="entry name" value="Polysacc_deac_1"/>
    <property type="match status" value="1"/>
</dbReference>
<dbReference type="AlphaFoldDB" id="A0A1F5FFK8"/>
<organism evidence="4 5">
    <name type="scientific">Candidatus Coatesbacteria bacterium RBG_13_66_14</name>
    <dbReference type="NCBI Taxonomy" id="1817816"/>
    <lineage>
        <taxon>Bacteria</taxon>
        <taxon>Candidatus Coatesiibacteriota</taxon>
    </lineage>
</organism>